<feature type="compositionally biased region" description="Polar residues" evidence="2">
    <location>
        <begin position="716"/>
        <end position="733"/>
    </location>
</feature>
<feature type="compositionally biased region" description="Basic and acidic residues" evidence="2">
    <location>
        <begin position="643"/>
        <end position="653"/>
    </location>
</feature>
<dbReference type="OrthoDB" id="372624at2759"/>
<dbReference type="PROSITE" id="PS50090">
    <property type="entry name" value="MYB_LIKE"/>
    <property type="match status" value="1"/>
</dbReference>
<feature type="region of interest" description="Disordered" evidence="2">
    <location>
        <begin position="900"/>
        <end position="926"/>
    </location>
</feature>
<feature type="region of interest" description="Disordered" evidence="2">
    <location>
        <begin position="695"/>
        <end position="733"/>
    </location>
</feature>
<feature type="region of interest" description="Disordered" evidence="2">
    <location>
        <begin position="1"/>
        <end position="181"/>
    </location>
</feature>
<reference evidence="5" key="1">
    <citation type="submission" date="2020-06" db="EMBL/GenBank/DDBJ databases">
        <authorList>
            <consortium name="Plant Systems Biology data submission"/>
        </authorList>
    </citation>
    <scope>NUCLEOTIDE SEQUENCE</scope>
    <source>
        <strain evidence="5">D6</strain>
    </source>
</reference>
<dbReference type="PROSITE" id="PS51204">
    <property type="entry name" value="HSA"/>
    <property type="match status" value="1"/>
</dbReference>
<feature type="region of interest" description="Disordered" evidence="2">
    <location>
        <begin position="1931"/>
        <end position="1971"/>
    </location>
</feature>
<feature type="region of interest" description="Disordered" evidence="2">
    <location>
        <begin position="383"/>
        <end position="410"/>
    </location>
</feature>
<evidence type="ECO:0000259" key="3">
    <source>
        <dbReference type="PROSITE" id="PS50090"/>
    </source>
</evidence>
<feature type="compositionally biased region" description="Polar residues" evidence="2">
    <location>
        <begin position="1951"/>
        <end position="1970"/>
    </location>
</feature>
<feature type="compositionally biased region" description="Low complexity" evidence="2">
    <location>
        <begin position="131"/>
        <end position="145"/>
    </location>
</feature>
<feature type="compositionally biased region" description="Basic and acidic residues" evidence="2">
    <location>
        <begin position="2389"/>
        <end position="2403"/>
    </location>
</feature>
<feature type="compositionally biased region" description="Pro residues" evidence="2">
    <location>
        <begin position="2362"/>
        <end position="2382"/>
    </location>
</feature>
<evidence type="ECO:0000259" key="4">
    <source>
        <dbReference type="PROSITE" id="PS51204"/>
    </source>
</evidence>
<feature type="compositionally biased region" description="Polar residues" evidence="2">
    <location>
        <begin position="615"/>
        <end position="632"/>
    </location>
</feature>
<feature type="region of interest" description="Disordered" evidence="2">
    <location>
        <begin position="223"/>
        <end position="268"/>
    </location>
</feature>
<evidence type="ECO:0000256" key="2">
    <source>
        <dbReference type="SAM" id="MobiDB-lite"/>
    </source>
</evidence>
<dbReference type="SMART" id="SM00717">
    <property type="entry name" value="SANT"/>
    <property type="match status" value="1"/>
</dbReference>
<feature type="region of interest" description="Disordered" evidence="2">
    <location>
        <begin position="2265"/>
        <end position="2438"/>
    </location>
</feature>
<dbReference type="PANTHER" id="PTHR46774">
    <property type="entry name" value="CHROMATIN MODIFICATION-RELATED PROTEIN EAF1 A-RELATED"/>
    <property type="match status" value="1"/>
</dbReference>
<feature type="region of interest" description="Disordered" evidence="2">
    <location>
        <begin position="2138"/>
        <end position="2181"/>
    </location>
</feature>
<dbReference type="EMBL" id="CAICTM010000969">
    <property type="protein sequence ID" value="CAB9518904.1"/>
    <property type="molecule type" value="Genomic_DNA"/>
</dbReference>
<dbReference type="PANTHER" id="PTHR46774:SF3">
    <property type="entry name" value="CHROMATIN MODIFICATION-RELATED PROTEIN EAF1 A-RELATED"/>
    <property type="match status" value="1"/>
</dbReference>
<feature type="compositionally biased region" description="Basic and acidic residues" evidence="2">
    <location>
        <begin position="1656"/>
        <end position="1677"/>
    </location>
</feature>
<accession>A0A9N8EET2</accession>
<evidence type="ECO:0000313" key="6">
    <source>
        <dbReference type="Proteomes" id="UP001153069"/>
    </source>
</evidence>
<feature type="compositionally biased region" description="Low complexity" evidence="2">
    <location>
        <begin position="2283"/>
        <end position="2296"/>
    </location>
</feature>
<feature type="compositionally biased region" description="Basic residues" evidence="2">
    <location>
        <begin position="1"/>
        <end position="10"/>
    </location>
</feature>
<dbReference type="GO" id="GO:0035267">
    <property type="term" value="C:NuA4 histone acetyltransferase complex"/>
    <property type="evidence" value="ECO:0007669"/>
    <property type="project" value="InterPro"/>
</dbReference>
<feature type="compositionally biased region" description="Basic and acidic residues" evidence="2">
    <location>
        <begin position="292"/>
        <end position="306"/>
    </location>
</feature>
<feature type="compositionally biased region" description="Pro residues" evidence="2">
    <location>
        <begin position="2429"/>
        <end position="2438"/>
    </location>
</feature>
<feature type="compositionally biased region" description="Polar residues" evidence="2">
    <location>
        <begin position="159"/>
        <end position="181"/>
    </location>
</feature>
<keyword evidence="6" id="KW-1185">Reference proteome</keyword>
<dbReference type="Pfam" id="PF13921">
    <property type="entry name" value="Myb_DNA-bind_6"/>
    <property type="match status" value="1"/>
</dbReference>
<proteinExistence type="predicted"/>
<dbReference type="InterPro" id="IPR014012">
    <property type="entry name" value="HSA_dom"/>
</dbReference>
<dbReference type="Pfam" id="PF07529">
    <property type="entry name" value="HSA"/>
    <property type="match status" value="1"/>
</dbReference>
<organism evidence="5 6">
    <name type="scientific">Seminavis robusta</name>
    <dbReference type="NCBI Taxonomy" id="568900"/>
    <lineage>
        <taxon>Eukaryota</taxon>
        <taxon>Sar</taxon>
        <taxon>Stramenopiles</taxon>
        <taxon>Ochrophyta</taxon>
        <taxon>Bacillariophyta</taxon>
        <taxon>Bacillariophyceae</taxon>
        <taxon>Bacillariophycidae</taxon>
        <taxon>Naviculales</taxon>
        <taxon>Naviculaceae</taxon>
        <taxon>Seminavis</taxon>
    </lineage>
</organism>
<feature type="compositionally biased region" description="Pro residues" evidence="2">
    <location>
        <begin position="2325"/>
        <end position="2354"/>
    </location>
</feature>
<feature type="domain" description="Myb-like" evidence="3">
    <location>
        <begin position="2034"/>
        <end position="2107"/>
    </location>
</feature>
<feature type="compositionally biased region" description="Low complexity" evidence="2">
    <location>
        <begin position="52"/>
        <end position="88"/>
    </location>
</feature>
<sequence>MSSSRNKRKRTDAEISAMVAAPNPAATRKRTALGDEPTAAGDVPTKDGEFINNNNSSSSTSNNNAAASPSTVAATLSNTNNSSSNSSLGIGESSGAAANVSAQPALDTQAASNAPSPIPATQAAPPNSTGESSQKEQQQQQQQENEAQKEALAGGAMPQTGNPASNDAATASNGQMAQQPQQSVEYIIKRENRIKSMITHRKLLLERTRSSRSAVRNRMQILARNDTRSGKVAHNTPNSSAAMEPPTGSNSASAAAAATTTVSKPLETAKDESEIAAFKRLGRMAVQAAKKQRVDGNDPSQPDKRTSVSLRRGASVGKKMNAALSSLAPGGAGAAVVEDGLPPTQPLHANTIRADTLPARSAQPVPTPAVAQNLIPPTTITSTTSAPIPKPVQHQSALPTIPPKPKAPTQVPVTIKQSTKVPVAPAAVNSIPKTARTSITQKSATAIPRADVARSTSVTQHSVPVKPLHAASTTPIGMPTIERKPVTFPQAAALRERRRAVLSQLKKYSQKRKLQQTTEDATRGQQQPPKTGPRTFESFFTNDIAPRSSDFPRRRRTHWDNILQEMQWMATDFIEERKWKTAAARTLGASIAQGKAEKGTKTASITVTKAVAPSPVSNGNDNESSTPKTASKPQVPAAASRPKSQETKNHSKDGPYSTPTDKDTISCKETAQNISSMADGLGVAILGACSRARRNQLGRPQTTEEDAADGGKEGSRTGTDGATSRNSESKTGSYSRINKAIEALLGKIKRRKTAASGKFENKGNRLALTPEQHEIIGFIEDKWAHRAGAIISGSRASGKTVAVCALLARRKRKGPLLIVCSSLRVLNWIHSLNRFTNLKVKRLDAFTGLPTGNFGMDFLLDTNDIVVCDYSAYEKLNGGEMDHFDSIVVDCRYPRAFSGSRLPSAPSASPSMTKTDQSSQSTGEPVGQLGKSFWDSLVTTSVKTSLHCVLVENPGAPATISGSINMTEMQRVELIALRMALSVGPHIFASSTASVLKRILTWARRKSRESADSANATIDKIKEVQTQLLDVTQAFCRESKSLLEQISWPQGGPVDSEIRLCELSSEERSAYEKCCVSLRGALSTDIAKCQQTEDTKRQILQAAAKAMLRLRRQCIHSGLSGLLKAKAMQARVGSFFCLKRENASSRRKAEDNPSQKDMELASLILDGSAKLRGLVSLLRNECGYEINGAEEVSSTPKPNSRNTSYSPSKVVVLAVLPEIQVLVSVLLSCIGVGHELLMSPYLNPCQAYGNTTIAPPGKQMIADTAAWLECQEVVSRFNCPPSSSKQLNINILVASPDIFAGDHGGIGVDVSDFIISVDDDWSGRNELLMRSLMASLVPRQKIFKKRHCRFLSLVCERTCEASFLKGSPKVTGTSRSDPESWPWGLDPLGRFLPDTPSSNVDWQSWPVRGEAEGIFAFPAQHVLDHCNRNLAEVLAVEGLPPHLNQGSSMFLPHSAGDRGIGSAEMGFLVQMMAAEETARKYFKTIAAVPANHEAVHVDEKATASIVNNDLLGNTAKPKEAVVAGSQEGVFEAAIDSPTSIPGHDNVERPESPQQKRSKTGDTQSVGSAACLLLYKSSLGPASSEADPLASSSANANQSVSYHPNRHANAVSMFHTSNLDDGREGAEALVYAPPVLPEMLQMSNQAQHDHEIDLGWFPKEPKRPAEGADETESKRFKGADSFSGNFDVGDAAAALDSDIHGPLNDIMDMDLDEDFGDVGDLGDVPLPNDEHIPTPAPIIVPDDSCEVTNFSLDSDRIVFQAGFAEFESPCDTEELEILRTSTEQPSLGAVMLVVAGKGRQPALPTTAPLHRLSSSHPETAWVGAATTATMFHDLNGSRDSVKAAKQKTGAQAYASALTKAPLDVPPYGMAQAPLNYQAASKAKDMHRNKVFSFLSGRQKSMGKSIFESPQYGLAAVRFKNRVNDRMVRQSTALESSMKTDDAPDAALLGNPATASTNWNVTEESKPSGTTEHSAEFLAGKQVAALSRSMRSPVAVDFGPFNSGFLRSSSAGVTGSWPPTVRDGVSLPMGVKVPQKPLQQRRLWTSDEDTKLKECVERFGTNWAMTAEALEGFASCRKDEYDPGEDATLDDKRFRRTSRDCSERWQELSHLDPRFGTSQKPSTQNLSGSPVAAAAAIQVATTKPQPSGDQRKRSPRAIGLLGPSTASELTLAKPDEAKADDEGDLDENIKKAFVTFSASEAKKQVVPVTIPGATPGSQPTFVASHPSHLDAVHSSIAATWTSGRTEMWPLQFLDVAEKQRTARAAAAAASTSASAPIRPTSQTVSPMASGSSVSSDARGPPPGPRTAARPHPMPAPHSAPYSYPHQPGQPYPHYPPPPRHGRAPYPPHVAPAPARSPPQRVDHPPPNASAPRGVVPPVPPPKPVAPTSSNHSDKTVPKPTPHEKVSPTNSKSKPTPATPSSSKNSDKVTKPPQPSQPPAK</sequence>
<comment type="caution">
    <text evidence="5">The sequence shown here is derived from an EMBL/GenBank/DDBJ whole genome shotgun (WGS) entry which is preliminary data.</text>
</comment>
<feature type="region of interest" description="Disordered" evidence="2">
    <location>
        <begin position="504"/>
        <end position="552"/>
    </location>
</feature>
<feature type="compositionally biased region" description="Low complexity" evidence="2">
    <location>
        <begin position="247"/>
        <end position="263"/>
    </location>
</feature>
<name>A0A9N8EET2_9STRA</name>
<dbReference type="Gene3D" id="1.10.10.60">
    <property type="entry name" value="Homeodomain-like"/>
    <property type="match status" value="1"/>
</dbReference>
<dbReference type="Gene3D" id="3.40.50.300">
    <property type="entry name" value="P-loop containing nucleotide triphosphate hydrolases"/>
    <property type="match status" value="1"/>
</dbReference>
<feature type="region of interest" description="Disordered" evidence="2">
    <location>
        <begin position="593"/>
        <end position="664"/>
    </location>
</feature>
<feature type="region of interest" description="Disordered" evidence="2">
    <location>
        <begin position="1656"/>
        <end position="1679"/>
    </location>
</feature>
<gene>
    <name evidence="5" type="ORF">SEMRO_971_G226470.1</name>
</gene>
<feature type="compositionally biased region" description="Polar residues" evidence="2">
    <location>
        <begin position="515"/>
        <end position="529"/>
    </location>
</feature>
<dbReference type="InterPro" id="IPR044798">
    <property type="entry name" value="EAF1A/B"/>
</dbReference>
<dbReference type="SMART" id="SM00573">
    <property type="entry name" value="HSA"/>
    <property type="match status" value="1"/>
</dbReference>
<dbReference type="InterPro" id="IPR027417">
    <property type="entry name" value="P-loop_NTPase"/>
</dbReference>
<dbReference type="SUPFAM" id="SSF52540">
    <property type="entry name" value="P-loop containing nucleoside triphosphate hydrolases"/>
    <property type="match status" value="1"/>
</dbReference>
<feature type="region of interest" description="Disordered" evidence="2">
    <location>
        <begin position="288"/>
        <end position="315"/>
    </location>
</feature>
<evidence type="ECO:0000313" key="5">
    <source>
        <dbReference type="EMBL" id="CAB9518904.1"/>
    </source>
</evidence>
<dbReference type="Proteomes" id="UP001153069">
    <property type="component" value="Unassembled WGS sequence"/>
</dbReference>
<dbReference type="GO" id="GO:0006325">
    <property type="term" value="P:chromatin organization"/>
    <property type="evidence" value="ECO:0007669"/>
    <property type="project" value="UniProtKB-KW"/>
</dbReference>
<evidence type="ECO:0000256" key="1">
    <source>
        <dbReference type="ARBA" id="ARBA00022853"/>
    </source>
</evidence>
<feature type="domain" description="HSA" evidence="4">
    <location>
        <begin position="546"/>
        <end position="624"/>
    </location>
</feature>
<feature type="compositionally biased region" description="Low complexity" evidence="2">
    <location>
        <begin position="2404"/>
        <end position="2421"/>
    </location>
</feature>
<feature type="region of interest" description="Disordered" evidence="2">
    <location>
        <begin position="1535"/>
        <end position="1563"/>
    </location>
</feature>
<protein>
    <submittedName>
        <fullName evidence="5">DNA binding protein</fullName>
    </submittedName>
</protein>
<dbReference type="InterPro" id="IPR001005">
    <property type="entry name" value="SANT/Myb"/>
</dbReference>
<feature type="region of interest" description="Disordered" evidence="2">
    <location>
        <begin position="2110"/>
        <end position="2129"/>
    </location>
</feature>
<feature type="compositionally biased region" description="Polar residues" evidence="2">
    <location>
        <begin position="912"/>
        <end position="923"/>
    </location>
</feature>
<keyword evidence="1" id="KW-0156">Chromatin regulator</keyword>
<feature type="compositionally biased region" description="Polar residues" evidence="2">
    <location>
        <begin position="2114"/>
        <end position="2126"/>
    </location>
</feature>